<dbReference type="Proteomes" id="UP000279911">
    <property type="component" value="Unassembled WGS sequence"/>
</dbReference>
<dbReference type="InterPro" id="IPR041378">
    <property type="entry name" value="S-layer_SbsC_C"/>
</dbReference>
<dbReference type="PANTHER" id="PTHR11705:SF143">
    <property type="entry name" value="SLL0236 PROTEIN"/>
    <property type="match status" value="1"/>
</dbReference>
<feature type="active site" description="Proton donor/acceptor" evidence="7">
    <location>
        <position position="297"/>
    </location>
</feature>
<comment type="similarity">
    <text evidence="2 7">Belongs to the peptidase M14 family.</text>
</comment>
<keyword evidence="5" id="KW-0862">Zinc</keyword>
<dbReference type="InterPro" id="IPR000834">
    <property type="entry name" value="Peptidase_M14"/>
</dbReference>
<dbReference type="OrthoDB" id="9802862at2"/>
<evidence type="ECO:0000256" key="2">
    <source>
        <dbReference type="ARBA" id="ARBA00005988"/>
    </source>
</evidence>
<keyword evidence="8" id="KW-0175">Coiled coil</keyword>
<keyword evidence="6" id="KW-0482">Metalloprotease</keyword>
<dbReference type="GO" id="GO:0006508">
    <property type="term" value="P:proteolysis"/>
    <property type="evidence" value="ECO:0007669"/>
    <property type="project" value="UniProtKB-KW"/>
</dbReference>
<dbReference type="PANTHER" id="PTHR11705">
    <property type="entry name" value="PROTEASE FAMILY M14 CARBOXYPEPTIDASE A,B"/>
    <property type="match status" value="1"/>
</dbReference>
<keyword evidence="9" id="KW-0732">Signal</keyword>
<dbReference type="SMART" id="SM00631">
    <property type="entry name" value="Zn_pept"/>
    <property type="match status" value="1"/>
</dbReference>
<dbReference type="EMBL" id="RSFW01000036">
    <property type="protein sequence ID" value="RSD21128.1"/>
    <property type="molecule type" value="Genomic_DNA"/>
</dbReference>
<feature type="chain" id="PRO_5019090244" evidence="9">
    <location>
        <begin position="27"/>
        <end position="585"/>
    </location>
</feature>
<dbReference type="AlphaFoldDB" id="A0A427TEA8"/>
<proteinExistence type="inferred from homology"/>
<protein>
    <submittedName>
        <fullName evidence="11">Peptidase M14</fullName>
    </submittedName>
</protein>
<gene>
    <name evidence="11" type="ORF">EJA10_22340</name>
</gene>
<evidence type="ECO:0000256" key="7">
    <source>
        <dbReference type="PROSITE-ProRule" id="PRU01379"/>
    </source>
</evidence>
<evidence type="ECO:0000256" key="5">
    <source>
        <dbReference type="ARBA" id="ARBA00022833"/>
    </source>
</evidence>
<evidence type="ECO:0000313" key="11">
    <source>
        <dbReference type="EMBL" id="RSD21128.1"/>
    </source>
</evidence>
<dbReference type="RefSeq" id="WP_125482220.1">
    <property type="nucleotide sequence ID" value="NZ_RSFW01000036.1"/>
</dbReference>
<reference evidence="12" key="1">
    <citation type="submission" date="2018-12" db="EMBL/GenBank/DDBJ databases">
        <title>Bacillus chawlae sp. nov., Bacillus glennii sp. nov., and Bacillus saganii sp. nov. Isolated from the Vehicle Assembly Building at Kennedy Space Center where the Viking Spacecraft were Assembled.</title>
        <authorList>
            <person name="Seuylemezian A."/>
            <person name="Vaishampayan P."/>
        </authorList>
    </citation>
    <scope>NUCLEOTIDE SEQUENCE [LARGE SCALE GENOMIC DNA]</scope>
    <source>
        <strain evidence="12">DSM 13966</strain>
    </source>
</reference>
<evidence type="ECO:0000313" key="12">
    <source>
        <dbReference type="Proteomes" id="UP000279911"/>
    </source>
</evidence>
<dbReference type="Gene3D" id="3.40.630.10">
    <property type="entry name" value="Zn peptidases"/>
    <property type="match status" value="1"/>
</dbReference>
<sequence>MQKLKISVIALLLVVSSFSFITVAEAKEAIVNPHKVYTYKQMVKDIYALKKAYPELINVKTIGKSEYGRKIYAVSIGTGNANLFVNGSHHAREWMTTSLNMYMLENYAAAYKKKKKINGYDTKKILNSTTIWFVPMVNPDGVTLQQSGLKAFPKNKHKSLTKMNNGSKNFNRWKANGKGVDLNRQYNAGWEAINSPKNPSYKNYKGKAPETAAETKAILKFVDEINPEMAVSYHSTGRILFWNYKQTGKIYKRDYKYAKQIGKMTGYSLVFPGKNPSGGGFTDWFISAKKRPGFTPEISRAYYETSPPLSEFPGAWRENQAVGLYTAQESSKLYLARMNAETAKLEKKLINLYSKSKKLNTYYYANIKTQSNLKIDKNLPSLYNSVTKEAKTLRKQIAVLPAKNQKKLSGYFDKVNYYTKNSKLFMDGIQSGENLLAANKQLDYALTIGKIDSSLINKHKSLANSKSKTEKVIKNMNRQRVRSLATSKYILPVRYSLENTQLDIDRYTLSLSIEELIQNGNIDEAATSLKQLEEMELKSLILKEKDPNKFKMYPKVEEQLQQMKQSILEKLNNAQETEVENIQEE</sequence>
<comment type="cofactor">
    <cofactor evidence="1">
        <name>Zn(2+)</name>
        <dbReference type="ChEBI" id="CHEBI:29105"/>
    </cofactor>
</comment>
<feature type="domain" description="Peptidase M14" evidence="10">
    <location>
        <begin position="35"/>
        <end position="330"/>
    </location>
</feature>
<dbReference type="Pfam" id="PF00246">
    <property type="entry name" value="Peptidase_M14"/>
    <property type="match status" value="1"/>
</dbReference>
<name>A0A427TEA8_9BACI</name>
<evidence type="ECO:0000256" key="1">
    <source>
        <dbReference type="ARBA" id="ARBA00001947"/>
    </source>
</evidence>
<dbReference type="GO" id="GO:0005615">
    <property type="term" value="C:extracellular space"/>
    <property type="evidence" value="ECO:0007669"/>
    <property type="project" value="TreeGrafter"/>
</dbReference>
<evidence type="ECO:0000256" key="3">
    <source>
        <dbReference type="ARBA" id="ARBA00022670"/>
    </source>
</evidence>
<dbReference type="GO" id="GO:0004181">
    <property type="term" value="F:metallocarboxypeptidase activity"/>
    <property type="evidence" value="ECO:0007669"/>
    <property type="project" value="InterPro"/>
</dbReference>
<evidence type="ECO:0000256" key="4">
    <source>
        <dbReference type="ARBA" id="ARBA00022801"/>
    </source>
</evidence>
<evidence type="ECO:0000256" key="9">
    <source>
        <dbReference type="SAM" id="SignalP"/>
    </source>
</evidence>
<dbReference type="GO" id="GO:0008270">
    <property type="term" value="F:zinc ion binding"/>
    <property type="evidence" value="ECO:0007669"/>
    <property type="project" value="InterPro"/>
</dbReference>
<organism evidence="11 12">
    <name type="scientific">Mesobacillus subterraneus</name>
    <dbReference type="NCBI Taxonomy" id="285983"/>
    <lineage>
        <taxon>Bacteria</taxon>
        <taxon>Bacillati</taxon>
        <taxon>Bacillota</taxon>
        <taxon>Bacilli</taxon>
        <taxon>Bacillales</taxon>
        <taxon>Bacillaceae</taxon>
        <taxon>Mesobacillus</taxon>
    </lineage>
</organism>
<accession>A0A427TEA8</accession>
<dbReference type="SUPFAM" id="SSF53187">
    <property type="entry name" value="Zn-dependent exopeptidases"/>
    <property type="match status" value="1"/>
</dbReference>
<dbReference type="PRINTS" id="PR00765">
    <property type="entry name" value="CRBOXYPTASEA"/>
</dbReference>
<dbReference type="PROSITE" id="PS52035">
    <property type="entry name" value="PEPTIDASE_M14"/>
    <property type="match status" value="1"/>
</dbReference>
<evidence type="ECO:0000256" key="6">
    <source>
        <dbReference type="ARBA" id="ARBA00023049"/>
    </source>
</evidence>
<comment type="caution">
    <text evidence="11">The sequence shown here is derived from an EMBL/GenBank/DDBJ whole genome shotgun (WGS) entry which is preliminary data.</text>
</comment>
<evidence type="ECO:0000256" key="8">
    <source>
        <dbReference type="SAM" id="Coils"/>
    </source>
</evidence>
<keyword evidence="4" id="KW-0378">Hydrolase</keyword>
<keyword evidence="3" id="KW-0645">Protease</keyword>
<feature type="coiled-coil region" evidence="8">
    <location>
        <begin position="557"/>
        <end position="585"/>
    </location>
</feature>
<dbReference type="Pfam" id="PF18058">
    <property type="entry name" value="SbsC_C"/>
    <property type="match status" value="1"/>
</dbReference>
<feature type="signal peptide" evidence="9">
    <location>
        <begin position="1"/>
        <end position="26"/>
    </location>
</feature>
<evidence type="ECO:0000259" key="10">
    <source>
        <dbReference type="PROSITE" id="PS52035"/>
    </source>
</evidence>